<dbReference type="Gene3D" id="2.60.120.260">
    <property type="entry name" value="Galactose-binding domain-like"/>
    <property type="match status" value="1"/>
</dbReference>
<dbReference type="Gene3D" id="3.20.20.80">
    <property type="entry name" value="Glycosidases"/>
    <property type="match status" value="1"/>
</dbReference>
<dbReference type="EMBL" id="BNAQ01000006">
    <property type="protein sequence ID" value="GHH24304.1"/>
    <property type="molecule type" value="Genomic_DNA"/>
</dbReference>
<dbReference type="RefSeq" id="WP_189677430.1">
    <property type="nucleotide sequence ID" value="NZ_BNAQ01000006.1"/>
</dbReference>
<feature type="signal peptide" evidence="1">
    <location>
        <begin position="1"/>
        <end position="33"/>
    </location>
</feature>
<protein>
    <recommendedName>
        <fullName evidence="2">F5/8 type C domain-containing protein</fullName>
    </recommendedName>
</protein>
<dbReference type="InterPro" id="IPR017853">
    <property type="entry name" value="GH"/>
</dbReference>
<evidence type="ECO:0000313" key="3">
    <source>
        <dbReference type="EMBL" id="GHH24304.1"/>
    </source>
</evidence>
<comment type="caution">
    <text evidence="3">The sequence shown here is derived from an EMBL/GenBank/DDBJ whole genome shotgun (WGS) entry which is preliminary data.</text>
</comment>
<evidence type="ECO:0000256" key="1">
    <source>
        <dbReference type="SAM" id="SignalP"/>
    </source>
</evidence>
<dbReference type="PROSITE" id="PS50022">
    <property type="entry name" value="FA58C_3"/>
    <property type="match status" value="1"/>
</dbReference>
<keyword evidence="4" id="KW-1185">Reference proteome</keyword>
<proteinExistence type="predicted"/>
<accession>A0ABQ3LRP4</accession>
<gene>
    <name evidence="3" type="ORF">GCM10008023_36330</name>
</gene>
<dbReference type="InterPro" id="IPR000421">
    <property type="entry name" value="FA58C"/>
</dbReference>
<dbReference type="Proteomes" id="UP000652430">
    <property type="component" value="Unassembled WGS sequence"/>
</dbReference>
<keyword evidence="1" id="KW-0732">Signal</keyword>
<dbReference type="Pfam" id="PF00754">
    <property type="entry name" value="F5_F8_type_C"/>
    <property type="match status" value="1"/>
</dbReference>
<name>A0ABQ3LRP4_9SPHN</name>
<dbReference type="SUPFAM" id="SSF49785">
    <property type="entry name" value="Galactose-binding domain-like"/>
    <property type="match status" value="1"/>
</dbReference>
<evidence type="ECO:0000313" key="4">
    <source>
        <dbReference type="Proteomes" id="UP000652430"/>
    </source>
</evidence>
<evidence type="ECO:0000259" key="2">
    <source>
        <dbReference type="PROSITE" id="PS50022"/>
    </source>
</evidence>
<reference evidence="4" key="1">
    <citation type="journal article" date="2019" name="Int. J. Syst. Evol. Microbiol.">
        <title>The Global Catalogue of Microorganisms (GCM) 10K type strain sequencing project: providing services to taxonomists for standard genome sequencing and annotation.</title>
        <authorList>
            <consortium name="The Broad Institute Genomics Platform"/>
            <consortium name="The Broad Institute Genome Sequencing Center for Infectious Disease"/>
            <person name="Wu L."/>
            <person name="Ma J."/>
        </authorList>
    </citation>
    <scope>NUCLEOTIDE SEQUENCE [LARGE SCALE GENOMIC DNA]</scope>
    <source>
        <strain evidence="4">CGMCC 1.8957</strain>
    </source>
</reference>
<sequence>MDRFQVARVGSIKTKLAAVFAFSAIAVPIAAGADVDRITVERANGKPLAVFDADRALGASIDGGAQGEAAAMFRSANLVAMRRSSFQRLAYRLRSELANEAWHWSSEGSWSDAMHSQGYWTGDAQADTHGLVTFGYRLPRRGNTIDQANDDGYSRLDDGDPASFWKSNPYLDPHFSKEAPARPQWAVVELPRRMPIDAIRLAWKHPYARGYAVQYWVGADEYEGRWHDFPQGVVADGHGGTVTLRIAKTSVATKFVRILLQQSSNTSDAPGNDIRDQLGFAIGEISLGTMNASGKLTDVIRHGAERHRQTLVYVSSTDPWHRANDRDAETEQPSFEALAKSGVIQKTPIMVPAGLNFDTPENAVAELRYLTAHHILFDRVELGEEPDGAMISAPDYAALYLEFARRLHASFPQVAIGGPSLQDGVADTWLDPDPDESWTSQFFKYLKSHDGLDQLGFFSFELFPFDNLCGSVPEKLLRRSAVIDTIFQRLKEDGVPRSIPWVITEYGFSAFAGRAMVEMPSALLNADMIADFLERGGSAAYLYGYPPDELLDGDLPCSGKGNMMLWEMDEHGTPRWAMPSFYAAQMMNPAWAAPGRNTLFQATTTLKDGRGRALVTAYPLLRADGTWSLLIVNRGTADVTAKVAFKSVAAAANSPLRVLQYSARQYAWDARLGHPSLDLPPEERTVPSWKADLALPGLSLTVVSGAGPPAEALE</sequence>
<feature type="domain" description="F5/8 type C" evidence="2">
    <location>
        <begin position="124"/>
        <end position="258"/>
    </location>
</feature>
<feature type="chain" id="PRO_5045868169" description="F5/8 type C domain-containing protein" evidence="1">
    <location>
        <begin position="34"/>
        <end position="714"/>
    </location>
</feature>
<dbReference type="SUPFAM" id="SSF51445">
    <property type="entry name" value="(Trans)glycosidases"/>
    <property type="match status" value="1"/>
</dbReference>
<organism evidence="3 4">
    <name type="scientific">Sphingomonas glacialis</name>
    <dbReference type="NCBI Taxonomy" id="658225"/>
    <lineage>
        <taxon>Bacteria</taxon>
        <taxon>Pseudomonadati</taxon>
        <taxon>Pseudomonadota</taxon>
        <taxon>Alphaproteobacteria</taxon>
        <taxon>Sphingomonadales</taxon>
        <taxon>Sphingomonadaceae</taxon>
        <taxon>Sphingomonas</taxon>
    </lineage>
</organism>
<dbReference type="InterPro" id="IPR008979">
    <property type="entry name" value="Galactose-bd-like_sf"/>
</dbReference>